<protein>
    <submittedName>
        <fullName evidence="1">FAD-dependent oxidoreductase</fullName>
    </submittedName>
</protein>
<dbReference type="SUPFAM" id="SSF51905">
    <property type="entry name" value="FAD/NAD(P)-binding domain"/>
    <property type="match status" value="1"/>
</dbReference>
<proteinExistence type="predicted"/>
<accession>A0ABW0WYC0</accession>
<dbReference type="PRINTS" id="PR00420">
    <property type="entry name" value="RNGMNOXGNASE"/>
</dbReference>
<name>A0ABW0WYC0_9ACTN</name>
<evidence type="ECO:0000313" key="1">
    <source>
        <dbReference type="EMBL" id="MFC5662567.1"/>
    </source>
</evidence>
<organism evidence="1 2">
    <name type="scientific">Kitasatospora misakiensis</name>
    <dbReference type="NCBI Taxonomy" id="67330"/>
    <lineage>
        <taxon>Bacteria</taxon>
        <taxon>Bacillati</taxon>
        <taxon>Actinomycetota</taxon>
        <taxon>Actinomycetes</taxon>
        <taxon>Kitasatosporales</taxon>
        <taxon>Streptomycetaceae</taxon>
        <taxon>Kitasatospora</taxon>
    </lineage>
</organism>
<comment type="caution">
    <text evidence="1">The sequence shown here is derived from an EMBL/GenBank/DDBJ whole genome shotgun (WGS) entry which is preliminary data.</text>
</comment>
<reference evidence="2" key="1">
    <citation type="journal article" date="2019" name="Int. J. Syst. Evol. Microbiol.">
        <title>The Global Catalogue of Microorganisms (GCM) 10K type strain sequencing project: providing services to taxonomists for standard genome sequencing and annotation.</title>
        <authorList>
            <consortium name="The Broad Institute Genomics Platform"/>
            <consortium name="The Broad Institute Genome Sequencing Center for Infectious Disease"/>
            <person name="Wu L."/>
            <person name="Ma J."/>
        </authorList>
    </citation>
    <scope>NUCLEOTIDE SEQUENCE [LARGE SCALE GENOMIC DNA]</scope>
    <source>
        <strain evidence="2">CGMCC 4.1437</strain>
    </source>
</reference>
<dbReference type="Gene3D" id="3.50.50.60">
    <property type="entry name" value="FAD/NAD(P)-binding domain"/>
    <property type="match status" value="1"/>
</dbReference>
<dbReference type="Proteomes" id="UP001595975">
    <property type="component" value="Unassembled WGS sequence"/>
</dbReference>
<dbReference type="PANTHER" id="PTHR43422">
    <property type="entry name" value="THIAMINE THIAZOLE SYNTHASE"/>
    <property type="match status" value="1"/>
</dbReference>
<keyword evidence="2" id="KW-1185">Reference proteome</keyword>
<evidence type="ECO:0000313" key="2">
    <source>
        <dbReference type="Proteomes" id="UP001595975"/>
    </source>
</evidence>
<dbReference type="InterPro" id="IPR036188">
    <property type="entry name" value="FAD/NAD-bd_sf"/>
</dbReference>
<sequence>MTRTPPRGSAVVIGGGYAGLLAARVLSGHFRRVTVLEQDASPGAEARPGVPQSHHPHALLARGAAQLEEFFPGLRAELLAQGCPVTDFAEGVRILFPTGWAPRDPIGIEVQLLARSLLEQAIRERVTALDNVTFQNGLRADRLLIDRADNGIAVAARPRTPDGPGADELVLHADLVVDATGRGSRLPQWLTRAGYQLPAPLVVDGKASYASRAYTVKDDPDRDWFASYQPTIAPSAPRGGIAVRVGPDRWLLSLVGAAGHRAPADEDGFRAYAAGMRNPDFVRIIDEGTPTGPIFRTHTTANRWHPYHRVPHWPGRLIALGDSICAFNPVYGQGMTVAALQAGLLDTLLTRHGAMDSLGPTFQRGAAALVRSAWLVSTSTDRLWQGADLPLTSRLGTAFMGALTARVPHHPGLYLRFVRTMQMLDPATTFASPRALAQFASLPSIPRHLTNCTCPGAAT</sequence>
<dbReference type="RefSeq" id="WP_380224183.1">
    <property type="nucleotide sequence ID" value="NZ_JBHSOF010000005.1"/>
</dbReference>
<gene>
    <name evidence="1" type="ORF">ACFP3U_06170</name>
</gene>
<dbReference type="PANTHER" id="PTHR43422:SF3">
    <property type="entry name" value="THIAMINE THIAZOLE SYNTHASE"/>
    <property type="match status" value="1"/>
</dbReference>
<dbReference type="Pfam" id="PF13450">
    <property type="entry name" value="NAD_binding_8"/>
    <property type="match status" value="1"/>
</dbReference>
<dbReference type="EMBL" id="JBHSOF010000005">
    <property type="protein sequence ID" value="MFC5662567.1"/>
    <property type="molecule type" value="Genomic_DNA"/>
</dbReference>